<evidence type="ECO:0000259" key="14">
    <source>
        <dbReference type="Pfam" id="PF04565"/>
    </source>
</evidence>
<comment type="catalytic activity">
    <reaction evidence="5 6 8">
        <text>RNA(n) + a ribonucleoside 5'-triphosphate = RNA(n+1) + diphosphate</text>
        <dbReference type="Rhea" id="RHEA:21248"/>
        <dbReference type="Rhea" id="RHEA-COMP:14527"/>
        <dbReference type="Rhea" id="RHEA-COMP:17342"/>
        <dbReference type="ChEBI" id="CHEBI:33019"/>
        <dbReference type="ChEBI" id="CHEBI:61557"/>
        <dbReference type="ChEBI" id="CHEBI:140395"/>
        <dbReference type="EC" id="2.7.7.6"/>
    </reaction>
</comment>
<dbReference type="InterPro" id="IPR010243">
    <property type="entry name" value="RNA_pol_bsu_bac"/>
</dbReference>
<dbReference type="InterPro" id="IPR014724">
    <property type="entry name" value="RNA_pol_RPB2_OB-fold"/>
</dbReference>
<evidence type="ECO:0000256" key="9">
    <source>
        <dbReference type="SAM" id="MobiDB-lite"/>
    </source>
</evidence>
<feature type="domain" description="RNA polymerase Rpb2" evidence="11">
    <location>
        <begin position="980"/>
        <end position="1052"/>
    </location>
</feature>
<feature type="domain" description="RNA polymerase Rpb2" evidence="12">
    <location>
        <begin position="155"/>
        <end position="324"/>
    </location>
</feature>
<dbReference type="InterPro" id="IPR007645">
    <property type="entry name" value="RNA_pol_Rpb2_3"/>
</dbReference>
<evidence type="ECO:0000256" key="1">
    <source>
        <dbReference type="ARBA" id="ARBA00022478"/>
    </source>
</evidence>
<evidence type="ECO:0000313" key="16">
    <source>
        <dbReference type="EMBL" id="PJC23404.1"/>
    </source>
</evidence>
<evidence type="ECO:0000256" key="3">
    <source>
        <dbReference type="ARBA" id="ARBA00022695"/>
    </source>
</evidence>
<evidence type="ECO:0000256" key="4">
    <source>
        <dbReference type="ARBA" id="ARBA00023163"/>
    </source>
</evidence>
<dbReference type="PANTHER" id="PTHR20856">
    <property type="entry name" value="DNA-DIRECTED RNA POLYMERASE I SUBUNIT 2"/>
    <property type="match status" value="1"/>
</dbReference>
<reference evidence="17" key="1">
    <citation type="submission" date="2017-09" db="EMBL/GenBank/DDBJ databases">
        <title>Depth-based differentiation of microbial function through sediment-hosted aquifers and enrichment of novel symbionts in the deep terrestrial subsurface.</title>
        <authorList>
            <person name="Probst A.J."/>
            <person name="Ladd B."/>
            <person name="Jarett J.K."/>
            <person name="Geller-Mcgrath D.E."/>
            <person name="Sieber C.M.K."/>
            <person name="Emerson J.B."/>
            <person name="Anantharaman K."/>
            <person name="Thomas B.C."/>
            <person name="Malmstrom R."/>
            <person name="Stieglmeier M."/>
            <person name="Klingl A."/>
            <person name="Woyke T."/>
            <person name="Ryan C.M."/>
            <person name="Banfield J.F."/>
        </authorList>
    </citation>
    <scope>NUCLEOTIDE SEQUENCE [LARGE SCALE GENOMIC DNA]</scope>
</reference>
<comment type="caution">
    <text evidence="16">The sequence shown here is derived from an EMBL/GenBank/DDBJ whole genome shotgun (WGS) entry which is preliminary data.</text>
</comment>
<dbReference type="InterPro" id="IPR037034">
    <property type="entry name" value="RNA_pol_Rpb2_2_sf"/>
</dbReference>
<dbReference type="Gene3D" id="2.40.50.150">
    <property type="match status" value="1"/>
</dbReference>
<feature type="domain" description="RNA polymerase Rpb2" evidence="14">
    <location>
        <begin position="384"/>
        <end position="452"/>
    </location>
</feature>
<feature type="domain" description="DNA-directed RNA polymerase beta subunit external 1" evidence="15">
    <location>
        <begin position="473"/>
        <end position="532"/>
    </location>
</feature>
<dbReference type="InterPro" id="IPR007642">
    <property type="entry name" value="RNA_pol_Rpb2_2"/>
</dbReference>
<evidence type="ECO:0000259" key="10">
    <source>
        <dbReference type="Pfam" id="PF00562"/>
    </source>
</evidence>
<dbReference type="InterPro" id="IPR007120">
    <property type="entry name" value="DNA-dir_RNAP_su2_dom"/>
</dbReference>
<dbReference type="InterPro" id="IPR007641">
    <property type="entry name" value="RNA_pol_Rpb2_7"/>
</dbReference>
<gene>
    <name evidence="6" type="primary">rpoB</name>
    <name evidence="16" type="ORF">CO058_03685</name>
</gene>
<evidence type="ECO:0000259" key="11">
    <source>
        <dbReference type="Pfam" id="PF04560"/>
    </source>
</evidence>
<organism evidence="16 17">
    <name type="scientific">candidate division WWE3 bacterium CG_4_9_14_0_2_um_filter_35_11</name>
    <dbReference type="NCBI Taxonomy" id="1975077"/>
    <lineage>
        <taxon>Bacteria</taxon>
        <taxon>Katanobacteria</taxon>
    </lineage>
</organism>
<proteinExistence type="inferred from homology"/>
<dbReference type="PROSITE" id="PS01166">
    <property type="entry name" value="RNA_POL_BETA"/>
    <property type="match status" value="1"/>
</dbReference>
<dbReference type="InterPro" id="IPR019462">
    <property type="entry name" value="DNA-dir_RNA_pol_bsu_external_1"/>
</dbReference>
<dbReference type="Gene3D" id="3.90.1110.10">
    <property type="entry name" value="RNA polymerase Rpb2, domain 2"/>
    <property type="match status" value="1"/>
</dbReference>
<dbReference type="Pfam" id="PF04561">
    <property type="entry name" value="RNA_pol_Rpb2_2"/>
    <property type="match status" value="1"/>
</dbReference>
<keyword evidence="4 6" id="KW-0804">Transcription</keyword>
<comment type="subunit">
    <text evidence="6 8">The RNAP catalytic core consists of 2 alpha, 1 beta, 1 beta' and 1 omega subunit. When a sigma factor is associated with the core the holoenzyme is formed, which can initiate transcription.</text>
</comment>
<keyword evidence="1 6" id="KW-0240">DNA-directed RNA polymerase</keyword>
<dbReference type="GO" id="GO:0006351">
    <property type="term" value="P:DNA-templated transcription"/>
    <property type="evidence" value="ECO:0007669"/>
    <property type="project" value="UniProtKB-UniRule"/>
</dbReference>
<dbReference type="GO" id="GO:0003677">
    <property type="term" value="F:DNA binding"/>
    <property type="evidence" value="ECO:0007669"/>
    <property type="project" value="UniProtKB-UniRule"/>
</dbReference>
<dbReference type="Pfam" id="PF04565">
    <property type="entry name" value="RNA_pol_Rpb2_3"/>
    <property type="match status" value="1"/>
</dbReference>
<feature type="compositionally biased region" description="Basic and acidic residues" evidence="9">
    <location>
        <begin position="1077"/>
        <end position="1097"/>
    </location>
</feature>
<evidence type="ECO:0000256" key="8">
    <source>
        <dbReference type="RuleBase" id="RU363031"/>
    </source>
</evidence>
<dbReference type="InterPro" id="IPR007644">
    <property type="entry name" value="RNA_pol_bsu_protrusion"/>
</dbReference>
<feature type="region of interest" description="Disordered" evidence="9">
    <location>
        <begin position="1062"/>
        <end position="1097"/>
    </location>
</feature>
<accession>A0A2M8EKY3</accession>
<dbReference type="Pfam" id="PF04563">
    <property type="entry name" value="RNA_pol_Rpb2_1"/>
    <property type="match status" value="1"/>
</dbReference>
<dbReference type="InterPro" id="IPR037033">
    <property type="entry name" value="DNA-dir_RNAP_su2_hyb_sf"/>
</dbReference>
<keyword evidence="3 6" id="KW-0548">Nucleotidyltransferase</keyword>
<dbReference type="EMBL" id="PFSJ01000026">
    <property type="protein sequence ID" value="PJC23404.1"/>
    <property type="molecule type" value="Genomic_DNA"/>
</dbReference>
<evidence type="ECO:0000259" key="12">
    <source>
        <dbReference type="Pfam" id="PF04561"/>
    </source>
</evidence>
<dbReference type="Pfam" id="PF00562">
    <property type="entry name" value="RNA_pol_Rpb2_6"/>
    <property type="match status" value="1"/>
</dbReference>
<dbReference type="Gene3D" id="3.90.1800.10">
    <property type="entry name" value="RNA polymerase alpha subunit dimerisation domain"/>
    <property type="match status" value="1"/>
</dbReference>
<dbReference type="SUPFAM" id="SSF64484">
    <property type="entry name" value="beta and beta-prime subunits of DNA dependent RNA-polymerase"/>
    <property type="match status" value="1"/>
</dbReference>
<comment type="function">
    <text evidence="6 8">DNA-dependent RNA polymerase catalyzes the transcription of DNA into RNA using the four ribonucleoside triphosphates as substrates.</text>
</comment>
<dbReference type="Pfam" id="PF10385">
    <property type="entry name" value="RNA_pol_Rpb2_45"/>
    <property type="match status" value="1"/>
</dbReference>
<feature type="domain" description="RNA polymerase beta subunit protrusion" evidence="13">
    <location>
        <begin position="19"/>
        <end position="349"/>
    </location>
</feature>
<dbReference type="GO" id="GO:0032549">
    <property type="term" value="F:ribonucleoside binding"/>
    <property type="evidence" value="ECO:0007669"/>
    <property type="project" value="InterPro"/>
</dbReference>
<evidence type="ECO:0000259" key="13">
    <source>
        <dbReference type="Pfam" id="PF04563"/>
    </source>
</evidence>
<evidence type="ECO:0000313" key="17">
    <source>
        <dbReference type="Proteomes" id="UP000229756"/>
    </source>
</evidence>
<dbReference type="NCBIfam" id="NF001616">
    <property type="entry name" value="PRK00405.1"/>
    <property type="match status" value="1"/>
</dbReference>
<evidence type="ECO:0000256" key="7">
    <source>
        <dbReference type="RuleBase" id="RU000434"/>
    </source>
</evidence>
<evidence type="ECO:0000256" key="5">
    <source>
        <dbReference type="ARBA" id="ARBA00048552"/>
    </source>
</evidence>
<dbReference type="AlphaFoldDB" id="A0A2M8EKY3"/>
<evidence type="ECO:0000256" key="2">
    <source>
        <dbReference type="ARBA" id="ARBA00022679"/>
    </source>
</evidence>
<dbReference type="EC" id="2.7.7.6" evidence="6 8"/>
<comment type="similarity">
    <text evidence="6 7">Belongs to the RNA polymerase beta chain family.</text>
</comment>
<sequence>MRIAFSKQNIEFPLPNPIEVQLNSFNWLIGQGVKETLEEVGDIHDNTGRGWVLSFSDPRIDKPNRTPEEAKSMGLTYDAPWYITATISKIGTKQEKRKEIYMGDFPMMTDDGIFVSNGVSKVIINQLSRSQGVFFGIDIDPITGLRLPNAKILPKTGVWIDFETSKYGVMYVRIDRKRKIAATTLLRVFGLETDKDILNVFSDYVEEPIGSFISKTLEKDVTTNYEEAVLEIYKKMRPGEPVVLEGAKSLVDNMFFNLRRYSLGDVGRFKLNMKLKVDTPNEEKYFGLQQSDIVEIIKYLIHLAKKDEGYADDDIDSLSNRRLRSVGELIQAEMRYGFYQLERLAREKMALQPREVLPDPSVLISPRPVSARIVSFLSSGQLSQLLGEYNPLDSLDHKRRLSVMGKGGLTKERASYAVRDAHPTHYGKIDAIRSPEGQNIGLVTYLALYAKVNKYGFIETPYAKLTKDKSGMMKVTSQVDYLAAYDEEHTNIIGGDVIVDENGFISEKRVPIRRGLDFFIGFATDAEYIEVAPQQILGVSTGLIPFIGNNDVARALITAQQSSQAVPLVKAEEPIIGTGLEGYIADQAGLTVRAEEDGVAEYVDSNKIIIKEGRKSHEYKLVKFSQSNMDSSYSQNPVVNVGTKIKKGDLLAEGPSSSNGELALGTNLRVAYMSYDGFNYEDAFILSDRVVKEDVLSSINISDYTIQVMDTKLGPEELTNDIPNVSEDSLRNLDTDGIVIIGSQVKSGDILVGKIAPKGQSELSAEERLLRAVFGERVKEVKDNSLRLPHGRSGVVIDVKVMTPHDKEQMSKGVLREVNVKVAEFRKITIGDKLSNRHGQKGVIAKIVPEADMPYLADGTSVDVIVSPASILGRMNIGNILESHLGWVGYKTGNKYAMPPFRKVEVETIAEELKKAGLPESGKTTLFDGRTGEPFDHDVTVGSIYIYKLHHMAEEKIHARSTGPYSLITQQPLGGKAQFGGQRFGEMEVWALEGYGASNLLHEMLTIKSDDIKGRYVAFQSIIKGLPIPDSHVPESFKLLVRQLNGLMMAITPIGRSASVEEEVETPVVLDSEDEIIERPSDTDKPDTVEVDSSEKE</sequence>
<dbReference type="Gene3D" id="3.90.1100.10">
    <property type="match status" value="1"/>
</dbReference>
<name>A0A2M8EKY3_UNCKA</name>
<dbReference type="GO" id="GO:0000428">
    <property type="term" value="C:DNA-directed RNA polymerase complex"/>
    <property type="evidence" value="ECO:0007669"/>
    <property type="project" value="UniProtKB-KW"/>
</dbReference>
<dbReference type="InterPro" id="IPR042107">
    <property type="entry name" value="DNA-dir_RNA_pol_bsu_ext_1_sf"/>
</dbReference>
<keyword evidence="2 6" id="KW-0808">Transferase</keyword>
<dbReference type="Gene3D" id="2.40.270.10">
    <property type="entry name" value="DNA-directed RNA polymerase, subunit 2, domain 6"/>
    <property type="match status" value="2"/>
</dbReference>
<dbReference type="HAMAP" id="MF_01321">
    <property type="entry name" value="RNApol_bact_RpoB"/>
    <property type="match status" value="1"/>
</dbReference>
<dbReference type="CDD" id="cd00653">
    <property type="entry name" value="RNA_pol_B_RPB2"/>
    <property type="match status" value="1"/>
</dbReference>
<evidence type="ECO:0000256" key="6">
    <source>
        <dbReference type="HAMAP-Rule" id="MF_01321"/>
    </source>
</evidence>
<evidence type="ECO:0000259" key="15">
    <source>
        <dbReference type="Pfam" id="PF10385"/>
    </source>
</evidence>
<feature type="compositionally biased region" description="Acidic residues" evidence="9">
    <location>
        <begin position="1062"/>
        <end position="1076"/>
    </location>
</feature>
<dbReference type="GO" id="GO:0003899">
    <property type="term" value="F:DNA-directed RNA polymerase activity"/>
    <property type="evidence" value="ECO:0007669"/>
    <property type="project" value="UniProtKB-UniRule"/>
</dbReference>
<dbReference type="Gene3D" id="2.30.150.10">
    <property type="entry name" value="DNA-directed RNA polymerase, beta subunit, external 1 domain"/>
    <property type="match status" value="1"/>
</dbReference>
<dbReference type="InterPro" id="IPR007121">
    <property type="entry name" value="RNA_pol_bsu_CS"/>
</dbReference>
<feature type="domain" description="DNA-directed RNA polymerase subunit 2 hybrid-binding" evidence="10">
    <location>
        <begin position="594"/>
        <end position="978"/>
    </location>
</feature>
<dbReference type="InterPro" id="IPR015712">
    <property type="entry name" value="DNA-dir_RNA_pol_su2"/>
</dbReference>
<dbReference type="Pfam" id="PF04560">
    <property type="entry name" value="RNA_pol_Rpb2_7"/>
    <property type="match status" value="1"/>
</dbReference>
<dbReference type="Gene3D" id="2.40.50.100">
    <property type="match status" value="1"/>
</dbReference>
<protein>
    <recommendedName>
        <fullName evidence="6 8">DNA-directed RNA polymerase subunit beta</fullName>
        <shortName evidence="6">RNAP subunit beta</shortName>
        <ecNumber evidence="6 8">2.7.7.6</ecNumber>
    </recommendedName>
    <alternativeName>
        <fullName evidence="6">RNA polymerase subunit beta</fullName>
    </alternativeName>
    <alternativeName>
        <fullName evidence="6">Transcriptase subunit beta</fullName>
    </alternativeName>
</protein>
<dbReference type="Proteomes" id="UP000229756">
    <property type="component" value="Unassembled WGS sequence"/>
</dbReference>